<dbReference type="AlphaFoldDB" id="A0A9X9LUI5"/>
<gene>
    <name evidence="1" type="ORF">BN2614_LOCUS4</name>
</gene>
<evidence type="ECO:0000313" key="1">
    <source>
        <dbReference type="EMBL" id="VCW96670.1"/>
    </source>
</evidence>
<accession>A0A9X9LUI5</accession>
<organism evidence="1 2">
    <name type="scientific">Gulo gulo</name>
    <name type="common">Wolverine</name>
    <name type="synonym">Gluton</name>
    <dbReference type="NCBI Taxonomy" id="48420"/>
    <lineage>
        <taxon>Eukaryota</taxon>
        <taxon>Metazoa</taxon>
        <taxon>Chordata</taxon>
        <taxon>Craniata</taxon>
        <taxon>Vertebrata</taxon>
        <taxon>Euteleostomi</taxon>
        <taxon>Mammalia</taxon>
        <taxon>Eutheria</taxon>
        <taxon>Laurasiatheria</taxon>
        <taxon>Carnivora</taxon>
        <taxon>Caniformia</taxon>
        <taxon>Musteloidea</taxon>
        <taxon>Mustelidae</taxon>
        <taxon>Guloninae</taxon>
        <taxon>Gulo</taxon>
    </lineage>
</organism>
<proteinExistence type="predicted"/>
<reference evidence="1 2" key="1">
    <citation type="submission" date="2018-10" db="EMBL/GenBank/DDBJ databases">
        <authorList>
            <person name="Ekblom R."/>
            <person name="Jareborg N."/>
        </authorList>
    </citation>
    <scope>NUCLEOTIDE SEQUENCE [LARGE SCALE GENOMIC DNA]</scope>
    <source>
        <tissue evidence="1">Muscle</tissue>
    </source>
</reference>
<evidence type="ECO:0000313" key="2">
    <source>
        <dbReference type="Proteomes" id="UP000269945"/>
    </source>
</evidence>
<feature type="non-terminal residue" evidence="1">
    <location>
        <position position="57"/>
    </location>
</feature>
<keyword evidence="2" id="KW-1185">Reference proteome</keyword>
<sequence length="57" mass="6508">MSTSYLKPHFTFSVRGKACGGGGKESHTLFFQSIFLPKRRAIFDSHRGQILYKTEKN</sequence>
<dbReference type="EMBL" id="CYRY02018945">
    <property type="protein sequence ID" value="VCW96670.1"/>
    <property type="molecule type" value="Genomic_DNA"/>
</dbReference>
<comment type="caution">
    <text evidence="1">The sequence shown here is derived from an EMBL/GenBank/DDBJ whole genome shotgun (WGS) entry which is preliminary data.</text>
</comment>
<name>A0A9X9LUI5_GULGU</name>
<dbReference type="Proteomes" id="UP000269945">
    <property type="component" value="Unassembled WGS sequence"/>
</dbReference>
<protein>
    <submittedName>
        <fullName evidence="1">Uncharacterized protein</fullName>
    </submittedName>
</protein>